<keyword evidence="3" id="KW-0520">NAD</keyword>
<protein>
    <submittedName>
        <fullName evidence="7">Glyoxylate reductase (Glycolate:NAD+ oxidoreductase)</fullName>
        <ecNumber evidence="7">1.1.1.26</ecNumber>
    </submittedName>
</protein>
<dbReference type="PANTHER" id="PTHR10996:SF283">
    <property type="entry name" value="GLYOXYLATE_HYDROXYPYRUVATE REDUCTASE B"/>
    <property type="match status" value="1"/>
</dbReference>
<dbReference type="SUPFAM" id="SSF51735">
    <property type="entry name" value="NAD(P)-binding Rossmann-fold domains"/>
    <property type="match status" value="1"/>
</dbReference>
<dbReference type="InterPro" id="IPR029753">
    <property type="entry name" value="D-isomer_DH_CS"/>
</dbReference>
<feature type="domain" description="D-isomer specific 2-hydroxyacid dehydrogenase NAD-binding" evidence="6">
    <location>
        <begin position="110"/>
        <end position="285"/>
    </location>
</feature>
<comment type="similarity">
    <text evidence="1 4">Belongs to the D-isomer specific 2-hydroxyacid dehydrogenase family.</text>
</comment>
<dbReference type="InterPro" id="IPR036291">
    <property type="entry name" value="NAD(P)-bd_dom_sf"/>
</dbReference>
<gene>
    <name evidence="7" type="primary">gyaR</name>
    <name evidence="7" type="ordered locus">CLOAM1413</name>
</gene>
<dbReference type="GO" id="GO:0016618">
    <property type="term" value="F:hydroxypyruvate reductase [NAD(P)H] activity"/>
    <property type="evidence" value="ECO:0007669"/>
    <property type="project" value="TreeGrafter"/>
</dbReference>
<evidence type="ECO:0000313" key="7">
    <source>
        <dbReference type="EMBL" id="CAO81265.1"/>
    </source>
</evidence>
<proteinExistence type="inferred from homology"/>
<reference evidence="7 8" key="1">
    <citation type="journal article" date="2008" name="J. Bacteriol.">
        <title>'Candidatus Cloacamonas acidaminovorans': genome sequence reconstruction provides a first glimpse of a new bacterial division.</title>
        <authorList>
            <person name="Pelletier E."/>
            <person name="Kreimeyer A."/>
            <person name="Bocs S."/>
            <person name="Rouy Z."/>
            <person name="Gyapay G."/>
            <person name="Chouari R."/>
            <person name="Riviere D."/>
            <person name="Ganesan A."/>
            <person name="Daegelen P."/>
            <person name="Sghir A."/>
            <person name="Cohen G.N."/>
            <person name="Medigue C."/>
            <person name="Weissenbach J."/>
            <person name="Le Paslier D."/>
        </authorList>
    </citation>
    <scope>NUCLEOTIDE SEQUENCE [LARGE SCALE GENOMIC DNA]</scope>
    <source>
        <strain evidence="8">Evry</strain>
    </source>
</reference>
<sequence length="317" mass="35164">MKPILFLTRRIPEPAIKRLEEKFTLKINPYNRALTHQELIEGVKDAEALICLLTDNIDKEVISAAPKLKVISSYAVGYNNIEVEYATQLGIAVCNTPGVLTETTADLTWALILATCRRISESERFLRKGNFKGWEPMLMLGLDVYGKTLGIIGMGRIGQAVAKRATGFAMRIIYYNDVSVSNTLPFETTETDLQTLLKEADIITLHLPLTKETFHLIGKEEFALMKENAVLINTSRGAVIDEKELIKALSEKRIFSAGLDVYENEPDIPQELLALENVVLLPHIGSASIETRTKMALLAAENAIAVMKGRKPPAQVN</sequence>
<dbReference type="InterPro" id="IPR006140">
    <property type="entry name" value="D-isomer_DH_NAD-bd"/>
</dbReference>
<dbReference type="KEGG" id="caci:CLOAM1413"/>
<dbReference type="AlphaFoldDB" id="B0VEU9"/>
<dbReference type="PROSITE" id="PS00670">
    <property type="entry name" value="D_2_HYDROXYACID_DH_2"/>
    <property type="match status" value="1"/>
</dbReference>
<dbReference type="InterPro" id="IPR006139">
    <property type="entry name" value="D-isomer_2_OHA_DH_cat_dom"/>
</dbReference>
<evidence type="ECO:0000256" key="1">
    <source>
        <dbReference type="ARBA" id="ARBA00005854"/>
    </source>
</evidence>
<dbReference type="HOGENOM" id="CLU_019796_1_2_0"/>
<dbReference type="EMBL" id="CU466930">
    <property type="protein sequence ID" value="CAO81265.1"/>
    <property type="molecule type" value="Genomic_DNA"/>
</dbReference>
<dbReference type="GO" id="GO:0030267">
    <property type="term" value="F:glyoxylate reductase (NADPH) activity"/>
    <property type="evidence" value="ECO:0007669"/>
    <property type="project" value="TreeGrafter"/>
</dbReference>
<dbReference type="EC" id="1.1.1.26" evidence="7"/>
<dbReference type="InterPro" id="IPR050223">
    <property type="entry name" value="D-isomer_2-hydroxyacid_DH"/>
</dbReference>
<evidence type="ECO:0000256" key="4">
    <source>
        <dbReference type="RuleBase" id="RU003719"/>
    </source>
</evidence>
<evidence type="ECO:0000313" key="8">
    <source>
        <dbReference type="Proteomes" id="UP000002019"/>
    </source>
</evidence>
<dbReference type="CDD" id="cd05301">
    <property type="entry name" value="GDH"/>
    <property type="match status" value="1"/>
</dbReference>
<dbReference type="PROSITE" id="PS00671">
    <property type="entry name" value="D_2_HYDROXYACID_DH_3"/>
    <property type="match status" value="1"/>
</dbReference>
<dbReference type="Pfam" id="PF00389">
    <property type="entry name" value="2-Hacid_dh"/>
    <property type="match status" value="1"/>
</dbReference>
<organism evidence="7 8">
    <name type="scientific">Cloacimonas acidaminovorans (strain Evry)</name>
    <dbReference type="NCBI Taxonomy" id="459349"/>
    <lineage>
        <taxon>Bacteria</taxon>
        <taxon>Pseudomonadati</taxon>
        <taxon>Candidatus Cloacimonadota</taxon>
        <taxon>Candidatus Cloacimonadia</taxon>
        <taxon>Candidatus Cloacimonadales</taxon>
        <taxon>Candidatus Cloacimonadaceae</taxon>
        <taxon>Candidatus Cloacimonas</taxon>
    </lineage>
</organism>
<dbReference type="Pfam" id="PF02826">
    <property type="entry name" value="2-Hacid_dh_C"/>
    <property type="match status" value="1"/>
</dbReference>
<keyword evidence="2 4" id="KW-0560">Oxidoreductase</keyword>
<evidence type="ECO:0000256" key="3">
    <source>
        <dbReference type="ARBA" id="ARBA00023027"/>
    </source>
</evidence>
<evidence type="ECO:0000256" key="2">
    <source>
        <dbReference type="ARBA" id="ARBA00023002"/>
    </source>
</evidence>
<dbReference type="OrthoDB" id="9805416at2"/>
<dbReference type="RefSeq" id="WP_015425123.1">
    <property type="nucleotide sequence ID" value="NC_020449.1"/>
</dbReference>
<dbReference type="eggNOG" id="COG1052">
    <property type="taxonomic scope" value="Bacteria"/>
</dbReference>
<dbReference type="PANTHER" id="PTHR10996">
    <property type="entry name" value="2-HYDROXYACID DEHYDROGENASE-RELATED"/>
    <property type="match status" value="1"/>
</dbReference>
<dbReference type="SUPFAM" id="SSF52283">
    <property type="entry name" value="Formate/glycerate dehydrogenase catalytic domain-like"/>
    <property type="match status" value="1"/>
</dbReference>
<dbReference type="PROSITE" id="PS00065">
    <property type="entry name" value="D_2_HYDROXYACID_DH_1"/>
    <property type="match status" value="1"/>
</dbReference>
<name>B0VEU9_CLOAI</name>
<dbReference type="GO" id="GO:0005829">
    <property type="term" value="C:cytosol"/>
    <property type="evidence" value="ECO:0007669"/>
    <property type="project" value="TreeGrafter"/>
</dbReference>
<feature type="domain" description="D-isomer specific 2-hydroxyacid dehydrogenase catalytic" evidence="5">
    <location>
        <begin position="7"/>
        <end position="317"/>
    </location>
</feature>
<dbReference type="GO" id="GO:0051287">
    <property type="term" value="F:NAD binding"/>
    <property type="evidence" value="ECO:0007669"/>
    <property type="project" value="InterPro"/>
</dbReference>
<dbReference type="GO" id="GO:0047964">
    <property type="term" value="F:glyoxylate reductase (NADH) activity"/>
    <property type="evidence" value="ECO:0007669"/>
    <property type="project" value="UniProtKB-EC"/>
</dbReference>
<keyword evidence="8" id="KW-1185">Reference proteome</keyword>
<accession>B0VEU9</accession>
<dbReference type="STRING" id="459349.CLOAM1413"/>
<dbReference type="InterPro" id="IPR029752">
    <property type="entry name" value="D-isomer_DH_CS1"/>
</dbReference>
<dbReference type="FunFam" id="3.40.50.720:FF:000203">
    <property type="entry name" value="D-3-phosphoglycerate dehydrogenase (SerA)"/>
    <property type="match status" value="1"/>
</dbReference>
<evidence type="ECO:0000259" key="6">
    <source>
        <dbReference type="Pfam" id="PF02826"/>
    </source>
</evidence>
<dbReference type="Gene3D" id="3.40.50.720">
    <property type="entry name" value="NAD(P)-binding Rossmann-like Domain"/>
    <property type="match status" value="2"/>
</dbReference>
<evidence type="ECO:0000259" key="5">
    <source>
        <dbReference type="Pfam" id="PF00389"/>
    </source>
</evidence>
<dbReference type="Proteomes" id="UP000002019">
    <property type="component" value="Chromosome"/>
</dbReference>